<keyword evidence="1" id="KW-0472">Membrane</keyword>
<evidence type="ECO:0000256" key="1">
    <source>
        <dbReference type="SAM" id="Phobius"/>
    </source>
</evidence>
<dbReference type="Proteomes" id="UP001185028">
    <property type="component" value="Unassembled WGS sequence"/>
</dbReference>
<organism evidence="2 3">
    <name type="scientific">Paenibacillus hunanensis</name>
    <dbReference type="NCBI Taxonomy" id="539262"/>
    <lineage>
        <taxon>Bacteria</taxon>
        <taxon>Bacillati</taxon>
        <taxon>Bacillota</taxon>
        <taxon>Bacilli</taxon>
        <taxon>Bacillales</taxon>
        <taxon>Paenibacillaceae</taxon>
        <taxon>Paenibacillus</taxon>
    </lineage>
</organism>
<protein>
    <recommendedName>
        <fullName evidence="4">Holin-like toxin</fullName>
    </recommendedName>
</protein>
<keyword evidence="1" id="KW-1133">Transmembrane helix</keyword>
<reference evidence="2 3" key="1">
    <citation type="submission" date="2023-07" db="EMBL/GenBank/DDBJ databases">
        <title>Genomic Encyclopedia of Type Strains, Phase IV (KMG-IV): sequencing the most valuable type-strain genomes for metagenomic binning, comparative biology and taxonomic classification.</title>
        <authorList>
            <person name="Goeker M."/>
        </authorList>
    </citation>
    <scope>NUCLEOTIDE SEQUENCE [LARGE SCALE GENOMIC DNA]</scope>
    <source>
        <strain evidence="2 3">DSM 22170</strain>
    </source>
</reference>
<gene>
    <name evidence="2" type="ORF">JOC58_004568</name>
</gene>
<evidence type="ECO:0008006" key="4">
    <source>
        <dbReference type="Google" id="ProtNLM"/>
    </source>
</evidence>
<dbReference type="EMBL" id="JAVDQH010000034">
    <property type="protein sequence ID" value="MDR6246623.1"/>
    <property type="molecule type" value="Genomic_DNA"/>
</dbReference>
<feature type="transmembrane region" description="Helical" evidence="1">
    <location>
        <begin position="6"/>
        <end position="30"/>
    </location>
</feature>
<evidence type="ECO:0000313" key="2">
    <source>
        <dbReference type="EMBL" id="MDR6246623.1"/>
    </source>
</evidence>
<keyword evidence="1" id="KW-0812">Transmembrane</keyword>
<keyword evidence="3" id="KW-1185">Reference proteome</keyword>
<comment type="caution">
    <text evidence="2">The sequence shown here is derived from an EMBL/GenBank/DDBJ whole genome shotgun (WGS) entry which is preliminary data.</text>
</comment>
<proteinExistence type="predicted"/>
<accession>A0ABU1J835</accession>
<evidence type="ECO:0000313" key="3">
    <source>
        <dbReference type="Proteomes" id="UP001185028"/>
    </source>
</evidence>
<sequence>MEIVYSVLQGLGMIFVIIAIFVIVSMLQLFRRNNRR</sequence>
<name>A0ABU1J835_9BACL</name>